<dbReference type="GO" id="GO:0016829">
    <property type="term" value="F:lyase activity"/>
    <property type="evidence" value="ECO:0007669"/>
    <property type="project" value="UniProtKB-KW"/>
</dbReference>
<evidence type="ECO:0000313" key="5">
    <source>
        <dbReference type="Proteomes" id="UP000242699"/>
    </source>
</evidence>
<accession>A0A2T2WZE3</accession>
<evidence type="ECO:0000256" key="2">
    <source>
        <dbReference type="ARBA" id="ARBA00022840"/>
    </source>
</evidence>
<dbReference type="InterPro" id="IPR003593">
    <property type="entry name" value="AAA+_ATPase"/>
</dbReference>
<reference evidence="4 5" key="1">
    <citation type="journal article" date="2014" name="BMC Genomics">
        <title>Comparison of environmental and isolate Sulfobacillus genomes reveals diverse carbon, sulfur, nitrogen, and hydrogen metabolisms.</title>
        <authorList>
            <person name="Justice N.B."/>
            <person name="Norman A."/>
            <person name="Brown C.T."/>
            <person name="Singh A."/>
            <person name="Thomas B.C."/>
            <person name="Banfield J.F."/>
        </authorList>
    </citation>
    <scope>NUCLEOTIDE SEQUENCE [LARGE SCALE GENOMIC DNA]</scope>
    <source>
        <strain evidence="4">AMDSBA1</strain>
    </source>
</reference>
<dbReference type="EMBL" id="PXYT01000025">
    <property type="protein sequence ID" value="PSR27610.1"/>
    <property type="molecule type" value="Genomic_DNA"/>
</dbReference>
<evidence type="ECO:0000259" key="3">
    <source>
        <dbReference type="PROSITE" id="PS50893"/>
    </source>
</evidence>
<dbReference type="Gene3D" id="3.40.50.300">
    <property type="entry name" value="P-loop containing nucleotide triphosphate hydrolases"/>
    <property type="match status" value="1"/>
</dbReference>
<dbReference type="PROSITE" id="PS50893">
    <property type="entry name" value="ABC_TRANSPORTER_2"/>
    <property type="match status" value="1"/>
</dbReference>
<sequence length="212" mass="23776">MGNVSFSVEQGTCLNISGPSGGGKSSLLKCIYRSYRPTTGRIWYQSREYGRIDLAGLSEREILRLRRQEVRMVSQFLHVIPRVPAIDVVAEPLLLLGESSSEARAQASEWLERLGIPSHLWDAYPQTFSGGEKQRINLARALITSPRLLLLDEPTSALDARSAGVVMEILSDLKDRGTTMLSIFHDNRLATQLKDSQLNLTRPEKREEMKPI</sequence>
<gene>
    <name evidence="4" type="ORF">C7B43_11510</name>
</gene>
<dbReference type="InterPro" id="IPR015854">
    <property type="entry name" value="ABC_transpr_LolD-like"/>
</dbReference>
<dbReference type="AlphaFoldDB" id="A0A2T2WZE3"/>
<keyword evidence="1" id="KW-0547">Nucleotide-binding</keyword>
<dbReference type="InterPro" id="IPR003439">
    <property type="entry name" value="ABC_transporter-like_ATP-bd"/>
</dbReference>
<dbReference type="GO" id="GO:0005886">
    <property type="term" value="C:plasma membrane"/>
    <property type="evidence" value="ECO:0007669"/>
    <property type="project" value="TreeGrafter"/>
</dbReference>
<evidence type="ECO:0000313" key="4">
    <source>
        <dbReference type="EMBL" id="PSR27610.1"/>
    </source>
</evidence>
<dbReference type="PROSITE" id="PS00211">
    <property type="entry name" value="ABC_TRANSPORTER_1"/>
    <property type="match status" value="1"/>
</dbReference>
<proteinExistence type="predicted"/>
<dbReference type="GO" id="GO:0016887">
    <property type="term" value="F:ATP hydrolysis activity"/>
    <property type="evidence" value="ECO:0007669"/>
    <property type="project" value="InterPro"/>
</dbReference>
<dbReference type="GO" id="GO:0022857">
    <property type="term" value="F:transmembrane transporter activity"/>
    <property type="evidence" value="ECO:0007669"/>
    <property type="project" value="TreeGrafter"/>
</dbReference>
<keyword evidence="4" id="KW-0456">Lyase</keyword>
<organism evidence="4 5">
    <name type="scientific">Sulfobacillus benefaciens</name>
    <dbReference type="NCBI Taxonomy" id="453960"/>
    <lineage>
        <taxon>Bacteria</taxon>
        <taxon>Bacillati</taxon>
        <taxon>Bacillota</taxon>
        <taxon>Clostridia</taxon>
        <taxon>Eubacteriales</taxon>
        <taxon>Clostridiales Family XVII. Incertae Sedis</taxon>
        <taxon>Sulfobacillus</taxon>
    </lineage>
</organism>
<dbReference type="SUPFAM" id="SSF52540">
    <property type="entry name" value="P-loop containing nucleoside triphosphate hydrolases"/>
    <property type="match status" value="1"/>
</dbReference>
<dbReference type="SMART" id="SM00382">
    <property type="entry name" value="AAA"/>
    <property type="match status" value="1"/>
</dbReference>
<keyword evidence="2" id="KW-0067">ATP-binding</keyword>
<dbReference type="PANTHER" id="PTHR24220">
    <property type="entry name" value="IMPORT ATP-BINDING PROTEIN"/>
    <property type="match status" value="1"/>
</dbReference>
<dbReference type="InterPro" id="IPR017871">
    <property type="entry name" value="ABC_transporter-like_CS"/>
</dbReference>
<dbReference type="Proteomes" id="UP000242699">
    <property type="component" value="Unassembled WGS sequence"/>
</dbReference>
<dbReference type="Pfam" id="PF00005">
    <property type="entry name" value="ABC_tran"/>
    <property type="match status" value="1"/>
</dbReference>
<dbReference type="InterPro" id="IPR027417">
    <property type="entry name" value="P-loop_NTPase"/>
</dbReference>
<name>A0A2T2WZE3_9FIRM</name>
<comment type="caution">
    <text evidence="4">The sequence shown here is derived from an EMBL/GenBank/DDBJ whole genome shotgun (WGS) entry which is preliminary data.</text>
</comment>
<dbReference type="GO" id="GO:0005524">
    <property type="term" value="F:ATP binding"/>
    <property type="evidence" value="ECO:0007669"/>
    <property type="project" value="UniProtKB-KW"/>
</dbReference>
<feature type="domain" description="ABC transporter" evidence="3">
    <location>
        <begin position="1"/>
        <end position="212"/>
    </location>
</feature>
<protein>
    <submittedName>
        <fullName evidence="4">Phosphonate C-P lyase system protein PhnL</fullName>
    </submittedName>
</protein>
<evidence type="ECO:0000256" key="1">
    <source>
        <dbReference type="ARBA" id="ARBA00022741"/>
    </source>
</evidence>